<evidence type="ECO:0000259" key="5">
    <source>
        <dbReference type="PROSITE" id="PS50931"/>
    </source>
</evidence>
<feature type="domain" description="HTH lysR-type" evidence="5">
    <location>
        <begin position="7"/>
        <end position="64"/>
    </location>
</feature>
<dbReference type="Gene3D" id="1.10.10.10">
    <property type="entry name" value="Winged helix-like DNA-binding domain superfamily/Winged helix DNA-binding domain"/>
    <property type="match status" value="1"/>
</dbReference>
<reference evidence="7" key="1">
    <citation type="journal article" date="2017" name="Appl. Environ. Microbiol.">
        <title>Genomic Analysis of Calderihabitans maritimus KKC1, a Thermophilic, Hydrogenogenic, Carboxydotrophic Bacterium Isolated from Marine Sediment.</title>
        <authorList>
            <person name="Omae K."/>
            <person name="Yoneda Y."/>
            <person name="Fukuyama Y."/>
            <person name="Yoshida T."/>
            <person name="Sako Y."/>
        </authorList>
    </citation>
    <scope>NUCLEOTIDE SEQUENCE [LARGE SCALE GENOMIC DNA]</scope>
    <source>
        <strain evidence="7">KKC1</strain>
    </source>
</reference>
<evidence type="ECO:0000256" key="4">
    <source>
        <dbReference type="ARBA" id="ARBA00023163"/>
    </source>
</evidence>
<dbReference type="Proteomes" id="UP000197032">
    <property type="component" value="Unassembled WGS sequence"/>
</dbReference>
<evidence type="ECO:0000256" key="1">
    <source>
        <dbReference type="ARBA" id="ARBA00009437"/>
    </source>
</evidence>
<dbReference type="AlphaFoldDB" id="A0A1Z5HQC4"/>
<keyword evidence="4" id="KW-0804">Transcription</keyword>
<keyword evidence="3" id="KW-0238">DNA-binding</keyword>
<sequence>MMGVKNLERHHLEIFKVVAEKKSFSQASEVLHISQPAISQQINALEEHLGVRLFDRTTRKVSLTEEGKLLYQYAVKICALFADAERSLSEYSEVVKGTLAIGASLTIGETLLPKVIGDFKELYPQVHITVNVINTEQIIRAVLEQSLEIGLVEGPVNNAELTVQPFMDDELFVVVNPDHPLATQRSVSLDQLTCFPFVLREKGSGTRKIMEEALEAAGLNPKRLPVALELGSTEAVKSAVEANLGVSILSRRSVQKELKLNTLKLLSIDNLRITRKFYVVTNPKRHPTPAFERFLSFIRDEKFKD</sequence>
<evidence type="ECO:0000313" key="6">
    <source>
        <dbReference type="EMBL" id="GAW91736.1"/>
    </source>
</evidence>
<dbReference type="GO" id="GO:0000976">
    <property type="term" value="F:transcription cis-regulatory region binding"/>
    <property type="evidence" value="ECO:0007669"/>
    <property type="project" value="TreeGrafter"/>
</dbReference>
<dbReference type="PRINTS" id="PR00039">
    <property type="entry name" value="HTHLYSR"/>
</dbReference>
<dbReference type="InterPro" id="IPR005119">
    <property type="entry name" value="LysR_subst-bd"/>
</dbReference>
<dbReference type="PANTHER" id="PTHR30126:SF39">
    <property type="entry name" value="HTH-TYPE TRANSCRIPTIONAL REGULATOR CYSL"/>
    <property type="match status" value="1"/>
</dbReference>
<dbReference type="NCBIfam" id="NF040786">
    <property type="entry name" value="LysR_Sec_metab"/>
    <property type="match status" value="1"/>
</dbReference>
<evidence type="ECO:0000313" key="7">
    <source>
        <dbReference type="Proteomes" id="UP000197032"/>
    </source>
</evidence>
<dbReference type="PROSITE" id="PS50931">
    <property type="entry name" value="HTH_LYSR"/>
    <property type="match status" value="1"/>
</dbReference>
<dbReference type="Pfam" id="PF03466">
    <property type="entry name" value="LysR_substrate"/>
    <property type="match status" value="1"/>
</dbReference>
<dbReference type="PANTHER" id="PTHR30126">
    <property type="entry name" value="HTH-TYPE TRANSCRIPTIONAL REGULATOR"/>
    <property type="match status" value="1"/>
</dbReference>
<dbReference type="EMBL" id="BDGJ01000032">
    <property type="protein sequence ID" value="GAW91736.1"/>
    <property type="molecule type" value="Genomic_DNA"/>
</dbReference>
<dbReference type="InterPro" id="IPR047788">
    <property type="entry name" value="LysR-like_Sec_metab"/>
</dbReference>
<dbReference type="InterPro" id="IPR000847">
    <property type="entry name" value="LysR_HTH_N"/>
</dbReference>
<organism evidence="6 7">
    <name type="scientific">Calderihabitans maritimus</name>
    <dbReference type="NCBI Taxonomy" id="1246530"/>
    <lineage>
        <taxon>Bacteria</taxon>
        <taxon>Bacillati</taxon>
        <taxon>Bacillota</taxon>
        <taxon>Clostridia</taxon>
        <taxon>Neomoorellales</taxon>
        <taxon>Calderihabitantaceae</taxon>
        <taxon>Calderihabitans</taxon>
    </lineage>
</organism>
<dbReference type="FunFam" id="1.10.10.10:FF:000001">
    <property type="entry name" value="LysR family transcriptional regulator"/>
    <property type="match status" value="1"/>
</dbReference>
<protein>
    <submittedName>
        <fullName evidence="6">Transcriptional regulator, LysR family</fullName>
    </submittedName>
</protein>
<comment type="similarity">
    <text evidence="1">Belongs to the LysR transcriptional regulatory family.</text>
</comment>
<keyword evidence="2" id="KW-0805">Transcription regulation</keyword>
<dbReference type="InterPro" id="IPR036388">
    <property type="entry name" value="WH-like_DNA-bd_sf"/>
</dbReference>
<dbReference type="Gene3D" id="3.40.190.290">
    <property type="match status" value="1"/>
</dbReference>
<evidence type="ECO:0000256" key="3">
    <source>
        <dbReference type="ARBA" id="ARBA00023125"/>
    </source>
</evidence>
<accession>A0A1Z5HQC4</accession>
<evidence type="ECO:0000256" key="2">
    <source>
        <dbReference type="ARBA" id="ARBA00023015"/>
    </source>
</evidence>
<keyword evidence="7" id="KW-1185">Reference proteome</keyword>
<dbReference type="GO" id="GO:0003700">
    <property type="term" value="F:DNA-binding transcription factor activity"/>
    <property type="evidence" value="ECO:0007669"/>
    <property type="project" value="InterPro"/>
</dbReference>
<dbReference type="Pfam" id="PF00126">
    <property type="entry name" value="HTH_1"/>
    <property type="match status" value="1"/>
</dbReference>
<proteinExistence type="inferred from homology"/>
<gene>
    <name evidence="6" type="ORF">KKC1_08970</name>
</gene>
<name>A0A1Z5HQC4_9FIRM</name>
<comment type="caution">
    <text evidence="6">The sequence shown here is derived from an EMBL/GenBank/DDBJ whole genome shotgun (WGS) entry which is preliminary data.</text>
</comment>
<dbReference type="CDD" id="cd08420">
    <property type="entry name" value="PBP2_CysL_like"/>
    <property type="match status" value="1"/>
</dbReference>
<dbReference type="InterPro" id="IPR036390">
    <property type="entry name" value="WH_DNA-bd_sf"/>
</dbReference>
<dbReference type="SUPFAM" id="SSF53850">
    <property type="entry name" value="Periplasmic binding protein-like II"/>
    <property type="match status" value="1"/>
</dbReference>
<dbReference type="SUPFAM" id="SSF46785">
    <property type="entry name" value="Winged helix' DNA-binding domain"/>
    <property type="match status" value="1"/>
</dbReference>